<dbReference type="GO" id="GO:0016746">
    <property type="term" value="F:acyltransferase activity"/>
    <property type="evidence" value="ECO:0007669"/>
    <property type="project" value="UniProtKB-KW"/>
</dbReference>
<dbReference type="PANTHER" id="PTHR23088">
    <property type="entry name" value="NITRILASE-RELATED"/>
    <property type="match status" value="1"/>
</dbReference>
<dbReference type="Proteomes" id="UP000297014">
    <property type="component" value="Unassembled WGS sequence"/>
</dbReference>
<comment type="caution">
    <text evidence="3">The sequence shown here is derived from an EMBL/GenBank/DDBJ whole genome shotgun (WGS) entry which is preliminary data.</text>
</comment>
<accession>A0A4V3X906</accession>
<gene>
    <name evidence="3" type="ORF">AJ85_13785</name>
</gene>
<evidence type="ECO:0000259" key="2">
    <source>
        <dbReference type="PROSITE" id="PS50263"/>
    </source>
</evidence>
<evidence type="ECO:0000313" key="3">
    <source>
        <dbReference type="EMBL" id="THG92242.1"/>
    </source>
</evidence>
<dbReference type="InterPro" id="IPR003010">
    <property type="entry name" value="C-N_Hydrolase"/>
</dbReference>
<dbReference type="PROSITE" id="PS01227">
    <property type="entry name" value="UPF0012"/>
    <property type="match status" value="1"/>
</dbReference>
<dbReference type="Pfam" id="PF00795">
    <property type="entry name" value="CN_hydrolase"/>
    <property type="match status" value="1"/>
</dbReference>
<dbReference type="InterPro" id="IPR036526">
    <property type="entry name" value="C-N_Hydrolase_sf"/>
</dbReference>
<organism evidence="3 4">
    <name type="scientific">Alkalihalobacillus alcalophilus ATCC 27647 = CGMCC 1.3604</name>
    <dbReference type="NCBI Taxonomy" id="1218173"/>
    <lineage>
        <taxon>Bacteria</taxon>
        <taxon>Bacillati</taxon>
        <taxon>Bacillota</taxon>
        <taxon>Bacilli</taxon>
        <taxon>Bacillales</taxon>
        <taxon>Bacillaceae</taxon>
        <taxon>Alkalihalobacillus</taxon>
    </lineage>
</organism>
<keyword evidence="3" id="KW-0808">Transferase</keyword>
<dbReference type="PANTHER" id="PTHR23088:SF27">
    <property type="entry name" value="DEAMINATED GLUTATHIONE AMIDASE"/>
    <property type="match status" value="1"/>
</dbReference>
<dbReference type="PROSITE" id="PS50263">
    <property type="entry name" value="CN_HYDROLASE"/>
    <property type="match status" value="1"/>
</dbReference>
<keyword evidence="3" id="KW-0449">Lipoprotein</keyword>
<proteinExistence type="inferred from homology"/>
<dbReference type="AlphaFoldDB" id="A0A4V3X906"/>
<dbReference type="InterPro" id="IPR001110">
    <property type="entry name" value="UPF0012_CS"/>
</dbReference>
<comment type="similarity">
    <text evidence="1">Belongs to the carbon-nitrogen hydrolase superfamily. NIT1/NIT2 family.</text>
</comment>
<dbReference type="Gene3D" id="3.60.110.10">
    <property type="entry name" value="Carbon-nitrogen hydrolase"/>
    <property type="match status" value="1"/>
</dbReference>
<feature type="domain" description="CN hydrolase" evidence="2">
    <location>
        <begin position="4"/>
        <end position="244"/>
    </location>
</feature>
<keyword evidence="3" id="KW-0012">Acyltransferase</keyword>
<protein>
    <submittedName>
        <fullName evidence="3">Nitrilase/cyanide hydratase and apolipoprotein N-acyltransferase</fullName>
    </submittedName>
</protein>
<reference evidence="3 4" key="1">
    <citation type="submission" date="2014-01" db="EMBL/GenBank/DDBJ databases">
        <title>Draft genome sequencing of Bacillus alcalophilus CGMCC 1.3604.</title>
        <authorList>
            <person name="Yang J."/>
            <person name="Diao L."/>
            <person name="Yang S."/>
        </authorList>
    </citation>
    <scope>NUCLEOTIDE SEQUENCE [LARGE SCALE GENOMIC DNA]</scope>
    <source>
        <strain evidence="3 4">CGMCC 1.3604</strain>
    </source>
</reference>
<name>A0A4V3X906_ALKAL</name>
<dbReference type="CDD" id="cd07583">
    <property type="entry name" value="nitrilase_5"/>
    <property type="match status" value="1"/>
</dbReference>
<sequence length="266" mass="30449">MEMLHVVCFQMDISPGDPEANRQAVEAWVKEQMTNDEKPDILVLPEMWTTAYRLKDLDKTADAPKGETIQFLSDLAKFYQVNIVGGSIAVKEAGEIYNRALIFNREGELVYEYDKIHLVPMLDEPKYLTGGRQKVESFTLDGHKMGMIICYDLRFPELARSLAVEGIELLFVVAEWPEARAIHWEVLQQARAIENQVYLISCNRVGEDEGTLFAGRSMFINPWGEVIVKGTKDKQETLRAKLDLDEVVEIRNNVPVFKSRVPHLYK</sequence>
<dbReference type="EMBL" id="JALP01000009">
    <property type="protein sequence ID" value="THG92242.1"/>
    <property type="molecule type" value="Genomic_DNA"/>
</dbReference>
<evidence type="ECO:0000313" key="4">
    <source>
        <dbReference type="Proteomes" id="UP000297014"/>
    </source>
</evidence>
<evidence type="ECO:0000256" key="1">
    <source>
        <dbReference type="ARBA" id="ARBA00010613"/>
    </source>
</evidence>
<dbReference type="SUPFAM" id="SSF56317">
    <property type="entry name" value="Carbon-nitrogen hydrolase"/>
    <property type="match status" value="1"/>
</dbReference>